<dbReference type="EMBL" id="JBHSRD010000008">
    <property type="protein sequence ID" value="MFC6009126.1"/>
    <property type="molecule type" value="Genomic_DNA"/>
</dbReference>
<keyword evidence="2" id="KW-1185">Reference proteome</keyword>
<proteinExistence type="predicted"/>
<dbReference type="Proteomes" id="UP001596189">
    <property type="component" value="Unassembled WGS sequence"/>
</dbReference>
<name>A0ABW1JIA4_9ACTN</name>
<evidence type="ECO:0000313" key="2">
    <source>
        <dbReference type="Proteomes" id="UP001596189"/>
    </source>
</evidence>
<sequence>MTYGLNDSETNLGDGTTVTSGNSVGINSGTAFAPVVANSGTCKFSTTYAHRGSYSFRFDGSAGNSAVSRGDVSVSAAQLTSDQYVRTPTSPVTAGTNLFEMRVTSGLGCRLVRRTDNKLEFYDGGGILRWTSTGTTPSNAFWRFSVTCIPGASTSTGTIKCSYHTGANLESTTADESFAINGTANAGTGSITGYRRGKLNSTGTDIVWFDDDQFDDTMTSPLGAPVQGATVAAVAATATADAPIPTVQATVVISGGGPATASAQAIPPAITTGGAVTAMAATTAAAAAAPVITGGANVAALAATAAAQAIGPAVQAGSSANVTAVVATATAQAVPTILPTFVVAVVATSSAAAVPPVLSTGATAVAVRAVASSAAVPPGTLTGVAIPIFKATAIAQAPTGVDVAVGATVLMLPVSASAAAPTPVVAGSTQGPPPSSRTTTIEAVDRVYRVA</sequence>
<organism evidence="1 2">
    <name type="scientific">Angustibacter luteus</name>
    <dbReference type="NCBI Taxonomy" id="658456"/>
    <lineage>
        <taxon>Bacteria</taxon>
        <taxon>Bacillati</taxon>
        <taxon>Actinomycetota</taxon>
        <taxon>Actinomycetes</taxon>
        <taxon>Kineosporiales</taxon>
        <taxon>Kineosporiaceae</taxon>
    </lineage>
</organism>
<evidence type="ECO:0000313" key="1">
    <source>
        <dbReference type="EMBL" id="MFC6009126.1"/>
    </source>
</evidence>
<reference evidence="2" key="1">
    <citation type="journal article" date="2019" name="Int. J. Syst. Evol. Microbiol.">
        <title>The Global Catalogue of Microorganisms (GCM) 10K type strain sequencing project: providing services to taxonomists for standard genome sequencing and annotation.</title>
        <authorList>
            <consortium name="The Broad Institute Genomics Platform"/>
            <consortium name="The Broad Institute Genome Sequencing Center for Infectious Disease"/>
            <person name="Wu L."/>
            <person name="Ma J."/>
        </authorList>
    </citation>
    <scope>NUCLEOTIDE SEQUENCE [LARGE SCALE GENOMIC DNA]</scope>
    <source>
        <strain evidence="2">KACC 14249</strain>
    </source>
</reference>
<gene>
    <name evidence="1" type="ORF">ACFQDO_18485</name>
</gene>
<comment type="caution">
    <text evidence="1">The sequence shown here is derived from an EMBL/GenBank/DDBJ whole genome shotgun (WGS) entry which is preliminary data.</text>
</comment>
<accession>A0ABW1JIA4</accession>
<dbReference type="RefSeq" id="WP_345717652.1">
    <property type="nucleotide sequence ID" value="NZ_BAABFP010000007.1"/>
</dbReference>
<protein>
    <submittedName>
        <fullName evidence="1">Uncharacterized protein</fullName>
    </submittedName>
</protein>